<reference evidence="7 9" key="1">
    <citation type="submission" date="2014-03" db="EMBL/GenBank/DDBJ databases">
        <title>Complete genome sequence of the Radio-Resistant Rubrobacter radiotolerans RSPS-4.</title>
        <authorList>
            <person name="Egas C.C."/>
            <person name="Barroso C.C."/>
            <person name="Froufe H.J.C."/>
            <person name="Pacheco J.J."/>
            <person name="Albuquerque L.L."/>
            <person name="da Costa M.M.S."/>
        </authorList>
    </citation>
    <scope>NUCLEOTIDE SEQUENCE [LARGE SCALE GENOMIC DNA]</scope>
    <source>
        <strain evidence="7 9">RSPS-4</strain>
    </source>
</reference>
<comment type="similarity">
    <text evidence="2">Belongs to the glycosyltransferase 2 family.</text>
</comment>
<evidence type="ECO:0000259" key="6">
    <source>
        <dbReference type="Pfam" id="PF02709"/>
    </source>
</evidence>
<evidence type="ECO:0000256" key="3">
    <source>
        <dbReference type="ARBA" id="ARBA00022676"/>
    </source>
</evidence>
<reference evidence="8" key="2">
    <citation type="submission" date="2023-11" db="EMBL/GenBank/DDBJ databases">
        <title>MicrobeMod: A computational toolkit for identifying prokaryotic methylation and restriction-modification with nanopore sequencing.</title>
        <authorList>
            <person name="Crits-Christoph A."/>
            <person name="Kang S.C."/>
            <person name="Lee H."/>
            <person name="Ostrov N."/>
        </authorList>
    </citation>
    <scope>NUCLEOTIDE SEQUENCE</scope>
    <source>
        <strain evidence="8">ATCC 51242</strain>
    </source>
</reference>
<accession>A0A023X166</accession>
<dbReference type="STRING" id="42256.RradSPS_0929"/>
<dbReference type="RefSeq" id="WP_038684044.1">
    <property type="nucleotide sequence ID" value="NZ_CP007514.1"/>
</dbReference>
<dbReference type="GO" id="GO:0016757">
    <property type="term" value="F:glycosyltransferase activity"/>
    <property type="evidence" value="ECO:0007669"/>
    <property type="project" value="UniProtKB-KW"/>
</dbReference>
<dbReference type="InterPro" id="IPR027791">
    <property type="entry name" value="Galactosyl_T_C"/>
</dbReference>
<evidence type="ECO:0000256" key="5">
    <source>
        <dbReference type="SAM" id="MobiDB-lite"/>
    </source>
</evidence>
<evidence type="ECO:0000313" key="7">
    <source>
        <dbReference type="EMBL" id="AHY46212.1"/>
    </source>
</evidence>
<dbReference type="Gene3D" id="3.90.550.10">
    <property type="entry name" value="Spore Coat Polysaccharide Biosynthesis Protein SpsA, Chain A"/>
    <property type="match status" value="1"/>
</dbReference>
<feature type="domain" description="Galactosyltransferase C-terminal" evidence="6">
    <location>
        <begin position="184"/>
        <end position="218"/>
    </location>
</feature>
<dbReference type="SUPFAM" id="SSF53448">
    <property type="entry name" value="Nucleotide-diphospho-sugar transferases"/>
    <property type="match status" value="1"/>
</dbReference>
<proteinExistence type="inferred from homology"/>
<dbReference type="Proteomes" id="UP001281130">
    <property type="component" value="Unassembled WGS sequence"/>
</dbReference>
<organism evidence="7 9">
    <name type="scientific">Rubrobacter radiotolerans</name>
    <name type="common">Arthrobacter radiotolerans</name>
    <dbReference type="NCBI Taxonomy" id="42256"/>
    <lineage>
        <taxon>Bacteria</taxon>
        <taxon>Bacillati</taxon>
        <taxon>Actinomycetota</taxon>
        <taxon>Rubrobacteria</taxon>
        <taxon>Rubrobacterales</taxon>
        <taxon>Rubrobacteraceae</taxon>
        <taxon>Rubrobacter</taxon>
    </lineage>
</organism>
<feature type="compositionally biased region" description="Basic and acidic residues" evidence="5">
    <location>
        <begin position="142"/>
        <end position="154"/>
    </location>
</feature>
<dbReference type="InterPro" id="IPR029044">
    <property type="entry name" value="Nucleotide-diphossugar_trans"/>
</dbReference>
<gene>
    <name evidence="7" type="ORF">RradSPS_0929</name>
    <name evidence="8" type="ORF">SIL72_06205</name>
</gene>
<evidence type="ECO:0000313" key="8">
    <source>
        <dbReference type="EMBL" id="MDX5893621.1"/>
    </source>
</evidence>
<dbReference type="PANTHER" id="PTHR43179">
    <property type="entry name" value="RHAMNOSYLTRANSFERASE WBBL"/>
    <property type="match status" value="1"/>
</dbReference>
<sequence>MRERNRREASRVEPGTSVLTLLGGRERHLANLLLGLLASERLPEEVVVAVMGGDGFGPSPPEDLPFPVRTVRVPAGRDLPLARARNEAARTSSGERLVFLDVDCIPGRGLVGRYAAGLRERDALLMGEVRYLRPGVPGPSFTEKDLRAGSEPHPRRARPPESGLRRADRHEEFWSLSFAVRRGTFFGSIGGFDESFTGYGGEDTDLAFAARRAGVGLFWVGEAPAYHQHHPVHAPPVQHVEEIAHNARRFRDKWGVWPMEGWLCAFRDLGLIEWSPGGEDLCVLRPPTAAELLRTRRQD</sequence>
<evidence type="ECO:0000256" key="4">
    <source>
        <dbReference type="ARBA" id="ARBA00022679"/>
    </source>
</evidence>
<dbReference type="HOGENOM" id="CLU_077127_0_0_11"/>
<keyword evidence="9" id="KW-1185">Reference proteome</keyword>
<dbReference type="PANTHER" id="PTHR43179:SF12">
    <property type="entry name" value="GALACTOFURANOSYLTRANSFERASE GLFT2"/>
    <property type="match status" value="1"/>
</dbReference>
<feature type="region of interest" description="Disordered" evidence="5">
    <location>
        <begin position="140"/>
        <end position="164"/>
    </location>
</feature>
<dbReference type="EMBL" id="JAWXXX010000001">
    <property type="protein sequence ID" value="MDX5893621.1"/>
    <property type="molecule type" value="Genomic_DNA"/>
</dbReference>
<dbReference type="Pfam" id="PF02709">
    <property type="entry name" value="Glyco_transf_7C"/>
    <property type="match status" value="1"/>
</dbReference>
<evidence type="ECO:0000256" key="2">
    <source>
        <dbReference type="ARBA" id="ARBA00006739"/>
    </source>
</evidence>
<comment type="pathway">
    <text evidence="1">Cell wall biogenesis; cell wall polysaccharide biosynthesis.</text>
</comment>
<protein>
    <submittedName>
        <fullName evidence="8">Galactosyltransferase-related protein</fullName>
    </submittedName>
    <submittedName>
        <fullName evidence="7">Glycosyltransferase like family 2</fullName>
    </submittedName>
</protein>
<evidence type="ECO:0000313" key="9">
    <source>
        <dbReference type="Proteomes" id="UP000025229"/>
    </source>
</evidence>
<dbReference type="AlphaFoldDB" id="A0A023X166"/>
<keyword evidence="3 8" id="KW-0328">Glycosyltransferase</keyword>
<evidence type="ECO:0000256" key="1">
    <source>
        <dbReference type="ARBA" id="ARBA00004776"/>
    </source>
</evidence>
<dbReference type="EMBL" id="CP007514">
    <property type="protein sequence ID" value="AHY46212.1"/>
    <property type="molecule type" value="Genomic_DNA"/>
</dbReference>
<keyword evidence="4 7" id="KW-0808">Transferase</keyword>
<dbReference type="Proteomes" id="UP000025229">
    <property type="component" value="Chromosome"/>
</dbReference>
<dbReference type="PATRIC" id="fig|42256.3.peg.940"/>
<dbReference type="KEGG" id="rrd:RradSPS_0929"/>
<dbReference type="eggNOG" id="COG1216">
    <property type="taxonomic scope" value="Bacteria"/>
</dbReference>
<name>A0A023X166_RUBRA</name>